<accession>J1GTH0</accession>
<dbReference type="PANTHER" id="PTHR34351:SF1">
    <property type="entry name" value="SLR1927 PROTEIN"/>
    <property type="match status" value="1"/>
</dbReference>
<comment type="caution">
    <text evidence="4">The sequence shown here is derived from an EMBL/GenBank/DDBJ whole genome shotgun (WGS) entry which is preliminary data.</text>
</comment>
<dbReference type="Proteomes" id="UP000002941">
    <property type="component" value="Unassembled WGS sequence"/>
</dbReference>
<feature type="domain" description="DUF58" evidence="3">
    <location>
        <begin position="241"/>
        <end position="329"/>
    </location>
</feature>
<dbReference type="AlphaFoldDB" id="J1GTH0"/>
<dbReference type="EMBL" id="AKFT01000223">
    <property type="protein sequence ID" value="EJF36203.1"/>
    <property type="molecule type" value="Genomic_DNA"/>
</dbReference>
<keyword evidence="2" id="KW-0812">Transmembrane</keyword>
<keyword evidence="2" id="KW-1133">Transmembrane helix</keyword>
<name>J1GTH0_9ACTO</name>
<evidence type="ECO:0000259" key="3">
    <source>
        <dbReference type="Pfam" id="PF01882"/>
    </source>
</evidence>
<feature type="region of interest" description="Disordered" evidence="1">
    <location>
        <begin position="1"/>
        <end position="28"/>
    </location>
</feature>
<evidence type="ECO:0000256" key="1">
    <source>
        <dbReference type="SAM" id="MobiDB-lite"/>
    </source>
</evidence>
<reference evidence="4 5" key="1">
    <citation type="submission" date="2012-05" db="EMBL/GenBank/DDBJ databases">
        <authorList>
            <person name="Harkins D.M."/>
            <person name="Madupu R."/>
            <person name="Durkin A.S."/>
            <person name="Torralba M."/>
            <person name="Methe B."/>
            <person name="Sutton G.G."/>
            <person name="Nelson K.E."/>
        </authorList>
    </citation>
    <scope>NUCLEOTIDE SEQUENCE [LARGE SCALE GENOMIC DNA]</scope>
    <source>
        <strain evidence="4 5">F0489</strain>
    </source>
</reference>
<keyword evidence="2" id="KW-0472">Membrane</keyword>
<dbReference type="eggNOG" id="COG1721">
    <property type="taxonomic scope" value="Bacteria"/>
</dbReference>
<gene>
    <name evidence="4" type="ORF">HMPREF1318_1496</name>
</gene>
<dbReference type="InterPro" id="IPR002881">
    <property type="entry name" value="DUF58"/>
</dbReference>
<evidence type="ECO:0000313" key="5">
    <source>
        <dbReference type="Proteomes" id="UP000002941"/>
    </source>
</evidence>
<evidence type="ECO:0000256" key="2">
    <source>
        <dbReference type="SAM" id="Phobius"/>
    </source>
</evidence>
<dbReference type="PANTHER" id="PTHR34351">
    <property type="entry name" value="SLR1927 PROTEIN-RELATED"/>
    <property type="match status" value="1"/>
</dbReference>
<evidence type="ECO:0000313" key="4">
    <source>
        <dbReference type="EMBL" id="EJF36203.1"/>
    </source>
</evidence>
<feature type="compositionally biased region" description="Pro residues" evidence="1">
    <location>
        <begin position="1"/>
        <end position="11"/>
    </location>
</feature>
<proteinExistence type="predicted"/>
<dbReference type="Pfam" id="PF01882">
    <property type="entry name" value="DUF58"/>
    <property type="match status" value="1"/>
</dbReference>
<feature type="transmembrane region" description="Helical" evidence="2">
    <location>
        <begin position="79"/>
        <end position="97"/>
    </location>
</feature>
<dbReference type="RefSeq" id="WP_008734037.1">
    <property type="nucleotide sequence ID" value="NZ_AKFT01000223.1"/>
</dbReference>
<organism evidence="4 5">
    <name type="scientific">Actinomyces massiliensis F0489</name>
    <dbReference type="NCBI Taxonomy" id="1125718"/>
    <lineage>
        <taxon>Bacteria</taxon>
        <taxon>Bacillati</taxon>
        <taxon>Actinomycetota</taxon>
        <taxon>Actinomycetes</taxon>
        <taxon>Actinomycetales</taxon>
        <taxon>Actinomycetaceae</taxon>
        <taxon>Actinomyces</taxon>
    </lineage>
</organism>
<feature type="transmembrane region" description="Helical" evidence="2">
    <location>
        <begin position="52"/>
        <end position="72"/>
    </location>
</feature>
<protein>
    <submittedName>
        <fullName evidence="4">PF01882 family protein</fullName>
    </submittedName>
</protein>
<keyword evidence="5" id="KW-1185">Reference proteome</keyword>
<dbReference type="PATRIC" id="fig|1125718.3.peg.2859"/>
<dbReference type="OrthoDB" id="9812729at2"/>
<sequence length="427" mass="46500">MPAPQPAPAQPRPGRDGARRRGATPSAPAWHESVPLRRIIDGVSTPNWALRLVTPIGWACLLLLIVTGSAAFRLGWQEAWSAAAVLAVVVSTSWLWLLPHGAHRVSHELLEPRVTVGDEAIIHLTVLNPTGRPLLPARMEMPVGPGTAVFAVPTLRPATIHERGFVLPTARRGVVTVGPVVSVQSDPVGLLRRERTRTQAQLVHIHPRTVRVGSSLHGLMRDVEGAVTQELSSSDVSFHALRDYVPGDDRRNIHWRTTAHTGRLMVRQFEETHRSSLLILLDCLIDDYEVEEDFETAVSVACSLSLDAISDGREVTLATQDEELPTATGLRLLDASCLVTSTAIQGCDDLARQASSRHPEASVIILVTGQRCEEQTLARVRTLTPLDAVVLALRCGSNAMGRRSVGGVTAYDLDRIESLPRIMRRAS</sequence>